<comment type="similarity">
    <text evidence="3">Belongs to the FliG family.</text>
</comment>
<dbReference type="GO" id="GO:0005886">
    <property type="term" value="C:plasma membrane"/>
    <property type="evidence" value="ECO:0007669"/>
    <property type="project" value="UniProtKB-SubCell"/>
</dbReference>
<evidence type="ECO:0000256" key="9">
    <source>
        <dbReference type="ARBA" id="ARBA00023143"/>
    </source>
</evidence>
<evidence type="ECO:0000313" key="15">
    <source>
        <dbReference type="Proteomes" id="UP000036426"/>
    </source>
</evidence>
<dbReference type="Pfam" id="PF14842">
    <property type="entry name" value="FliG_N"/>
    <property type="match status" value="1"/>
</dbReference>
<dbReference type="OrthoDB" id="358614at2"/>
<keyword evidence="7" id="KW-0283">Flagellar rotation</keyword>
<keyword evidence="9" id="KW-0975">Bacterial flagellum</keyword>
<proteinExistence type="inferred from homology"/>
<evidence type="ECO:0000259" key="11">
    <source>
        <dbReference type="Pfam" id="PF01706"/>
    </source>
</evidence>
<name>A0A0J1GLP8_9GAMM</name>
<evidence type="ECO:0000313" key="14">
    <source>
        <dbReference type="EMBL" id="KLV00633.1"/>
    </source>
</evidence>
<dbReference type="InterPro" id="IPR011002">
    <property type="entry name" value="FliG_a-hlx"/>
</dbReference>
<dbReference type="InterPro" id="IPR023087">
    <property type="entry name" value="Flg_Motor_Flig_C"/>
</dbReference>
<dbReference type="InterPro" id="IPR028263">
    <property type="entry name" value="FliG_N"/>
</dbReference>
<feature type="domain" description="Flagellar motor switch protein FliG C-terminal" evidence="11">
    <location>
        <begin position="220"/>
        <end position="326"/>
    </location>
</feature>
<dbReference type="Gene3D" id="1.10.220.30">
    <property type="match status" value="3"/>
</dbReference>
<dbReference type="PANTHER" id="PTHR30534:SF0">
    <property type="entry name" value="FLAGELLAR MOTOR SWITCH PROTEIN FLIG"/>
    <property type="match status" value="1"/>
</dbReference>
<dbReference type="PRINTS" id="PR00954">
    <property type="entry name" value="FLGMOTORFLIG"/>
</dbReference>
<dbReference type="Pfam" id="PF01706">
    <property type="entry name" value="FliG_C"/>
    <property type="match status" value="1"/>
</dbReference>
<evidence type="ECO:0000256" key="3">
    <source>
        <dbReference type="ARBA" id="ARBA00010299"/>
    </source>
</evidence>
<dbReference type="GO" id="GO:0009425">
    <property type="term" value="C:bacterial-type flagellum basal body"/>
    <property type="evidence" value="ECO:0007669"/>
    <property type="project" value="UniProtKB-SubCell"/>
</dbReference>
<dbReference type="SUPFAM" id="SSF48029">
    <property type="entry name" value="FliG"/>
    <property type="match status" value="2"/>
</dbReference>
<keyword evidence="15" id="KW-1185">Reference proteome</keyword>
<dbReference type="EMBL" id="LDOV01000021">
    <property type="protein sequence ID" value="KLV00633.1"/>
    <property type="molecule type" value="Genomic_DNA"/>
</dbReference>
<dbReference type="AlphaFoldDB" id="A0A0J1GLP8"/>
<evidence type="ECO:0000256" key="1">
    <source>
        <dbReference type="ARBA" id="ARBA00004117"/>
    </source>
</evidence>
<comment type="subcellular location">
    <subcellularLocation>
        <location evidence="1">Bacterial flagellum basal body</location>
    </subcellularLocation>
    <subcellularLocation>
        <location evidence="2">Cell inner membrane</location>
        <topology evidence="2">Peripheral membrane protein</topology>
        <orientation evidence="2">Cytoplasmic side</orientation>
    </subcellularLocation>
</comment>
<comment type="caution">
    <text evidence="14">The sequence shown here is derived from an EMBL/GenBank/DDBJ whole genome shotgun (WGS) entry which is preliminary data.</text>
</comment>
<protein>
    <recommendedName>
        <fullName evidence="4">Flagellar motor switch protein FliG</fullName>
    </recommendedName>
</protein>
<accession>A0A0J1GLP8</accession>
<evidence type="ECO:0000256" key="5">
    <source>
        <dbReference type="ARBA" id="ARBA00022475"/>
    </source>
</evidence>
<reference evidence="14 15" key="1">
    <citation type="submission" date="2015-05" db="EMBL/GenBank/DDBJ databases">
        <title>Photobacterium galathea sp. nov.</title>
        <authorList>
            <person name="Machado H."/>
            <person name="Gram L."/>
        </authorList>
    </citation>
    <scope>NUCLEOTIDE SEQUENCE [LARGE SCALE GENOMIC DNA]</scope>
    <source>
        <strain evidence="14 15">DSM 25995</strain>
    </source>
</reference>
<keyword evidence="14" id="KW-0966">Cell projection</keyword>
<evidence type="ECO:0000259" key="13">
    <source>
        <dbReference type="Pfam" id="PF14842"/>
    </source>
</evidence>
<dbReference type="InterPro" id="IPR032779">
    <property type="entry name" value="FliG_M"/>
</dbReference>
<feature type="domain" description="Flagellar motor switch protein FliG N-terminal" evidence="13">
    <location>
        <begin position="10"/>
        <end position="102"/>
    </location>
</feature>
<feature type="domain" description="Flagellar motor switch protein FliG middle" evidence="12">
    <location>
        <begin position="117"/>
        <end position="191"/>
    </location>
</feature>
<keyword evidence="14" id="KW-0282">Flagellum</keyword>
<dbReference type="GO" id="GO:0071973">
    <property type="term" value="P:bacterial-type flagellum-dependent cell motility"/>
    <property type="evidence" value="ECO:0007669"/>
    <property type="project" value="InterPro"/>
</dbReference>
<evidence type="ECO:0000256" key="2">
    <source>
        <dbReference type="ARBA" id="ARBA00004515"/>
    </source>
</evidence>
<evidence type="ECO:0000256" key="6">
    <source>
        <dbReference type="ARBA" id="ARBA00022500"/>
    </source>
</evidence>
<keyword evidence="8" id="KW-0472">Membrane</keyword>
<dbReference type="Pfam" id="PF14841">
    <property type="entry name" value="FliG_M"/>
    <property type="match status" value="1"/>
</dbReference>
<evidence type="ECO:0000256" key="8">
    <source>
        <dbReference type="ARBA" id="ARBA00023136"/>
    </source>
</evidence>
<dbReference type="RefSeq" id="WP_047874588.1">
    <property type="nucleotide sequence ID" value="NZ_BMYC01000018.1"/>
</dbReference>
<dbReference type="NCBIfam" id="TIGR00207">
    <property type="entry name" value="fliG"/>
    <property type="match status" value="1"/>
</dbReference>
<organism evidence="14 15">
    <name type="scientific">Photobacterium aphoticum</name>
    <dbReference type="NCBI Taxonomy" id="754436"/>
    <lineage>
        <taxon>Bacteria</taxon>
        <taxon>Pseudomonadati</taxon>
        <taxon>Pseudomonadota</taxon>
        <taxon>Gammaproteobacteria</taxon>
        <taxon>Vibrionales</taxon>
        <taxon>Vibrionaceae</taxon>
        <taxon>Photobacterium</taxon>
    </lineage>
</organism>
<keyword evidence="14" id="KW-0969">Cilium</keyword>
<dbReference type="InterPro" id="IPR000090">
    <property type="entry name" value="Flg_Motor_Flig"/>
</dbReference>
<keyword evidence="6" id="KW-0145">Chemotaxis</keyword>
<evidence type="ECO:0000256" key="4">
    <source>
        <dbReference type="ARBA" id="ARBA00021870"/>
    </source>
</evidence>
<evidence type="ECO:0000259" key="12">
    <source>
        <dbReference type="Pfam" id="PF14841"/>
    </source>
</evidence>
<dbReference type="Proteomes" id="UP000036426">
    <property type="component" value="Unassembled WGS sequence"/>
</dbReference>
<evidence type="ECO:0000256" key="10">
    <source>
        <dbReference type="ARBA" id="ARBA00025598"/>
    </source>
</evidence>
<gene>
    <name evidence="14" type="ORF">ABT58_11700</name>
</gene>
<evidence type="ECO:0000256" key="7">
    <source>
        <dbReference type="ARBA" id="ARBA00022779"/>
    </source>
</evidence>
<dbReference type="PANTHER" id="PTHR30534">
    <property type="entry name" value="FLAGELLAR MOTOR SWITCH PROTEIN FLIG"/>
    <property type="match status" value="1"/>
</dbReference>
<dbReference type="GO" id="GO:0006935">
    <property type="term" value="P:chemotaxis"/>
    <property type="evidence" value="ECO:0007669"/>
    <property type="project" value="UniProtKB-KW"/>
</dbReference>
<dbReference type="GO" id="GO:0003774">
    <property type="term" value="F:cytoskeletal motor activity"/>
    <property type="evidence" value="ECO:0007669"/>
    <property type="project" value="InterPro"/>
</dbReference>
<dbReference type="PATRIC" id="fig|754436.4.peg.2483"/>
<comment type="function">
    <text evidence="10">FliG is one of three proteins (FliG, FliN, FliM) that forms the rotor-mounted switch complex (C ring), located at the base of the basal body. This complex interacts with the CheY and CheZ chemotaxis proteins, in addition to contacting components of the motor that determine the direction of flagellar rotation.</text>
</comment>
<keyword evidence="5" id="KW-1003">Cell membrane</keyword>
<sequence length="335" mass="37514">MQTTEMKPDIEQAAILLLSMGEEAAANVLKQLEREQVRQLSIAMAGIPAVKKDQVEAVFSRFFNDFRTESGISGASRSYLERTLNKALGQSLSQPLLDSIYGDSLKHNLQRLQWLEPNKLVELIAGEHPQMQAVFLAYLDPDVATKLLTLLPQEGLDDLLYRLANLNEIHPDMIYEVQVLLDKFLSQVGQQNSTLIDGTQKASEIINRLDGSRSEGVMAGLREMDSALVNRLESKMYNFSVLVRQSDATLERLVEEADQDLLATALKGADAELMDRLYGTMPKRAAQYLREAIEGKGRVRVSAVEEARQQLVQLLRTLAEQGEVELQLFNEPVVE</sequence>